<dbReference type="Gene3D" id="3.80.10.10">
    <property type="entry name" value="Ribonuclease Inhibitor"/>
    <property type="match status" value="1"/>
</dbReference>
<sequence length="289" mass="30036">MSHAAGLPWLPDDLLLLLLDRWVADPMAPSSAAALASATADLHRLLLPATSKLKQARLDFLALCQLLRKTPANLSLAKSVCLVEATSSNAAALGRAAAHGNLRNIELLTVSDTRAMAGGEDALEPLGQALAIGALPRLQHLNLSGNLLSGGFCKTLEAACETGALSSLIGLNLSRTTRAAAALAQALAGGARLACMKQLYLADAGIDDAQVENLCTRGVGGLGGLQELYLCNNVAITDNSLYVLSAVLDRGALPELQRLYVPKALGEAREARSAICAAAAERGVRVLFR</sequence>
<dbReference type="AlphaFoldDB" id="A0A7S3U0G4"/>
<proteinExistence type="predicted"/>
<evidence type="ECO:0000313" key="2">
    <source>
        <dbReference type="EMBL" id="CAE0598269.1"/>
    </source>
</evidence>
<accession>A0A7S3U0G4</accession>
<evidence type="ECO:0000256" key="1">
    <source>
        <dbReference type="SAM" id="SignalP"/>
    </source>
</evidence>
<protein>
    <submittedName>
        <fullName evidence="2">Uncharacterized protein</fullName>
    </submittedName>
</protein>
<dbReference type="EMBL" id="HBIR01059991">
    <property type="protein sequence ID" value="CAE0598269.1"/>
    <property type="molecule type" value="Transcribed_RNA"/>
</dbReference>
<name>A0A7S3U0G4_EMIHU</name>
<keyword evidence="1" id="KW-0732">Signal</keyword>
<dbReference type="InterPro" id="IPR032675">
    <property type="entry name" value="LRR_dom_sf"/>
</dbReference>
<reference evidence="2" key="1">
    <citation type="submission" date="2021-01" db="EMBL/GenBank/DDBJ databases">
        <authorList>
            <person name="Corre E."/>
            <person name="Pelletier E."/>
            <person name="Niang G."/>
            <person name="Scheremetjew M."/>
            <person name="Finn R."/>
            <person name="Kale V."/>
            <person name="Holt S."/>
            <person name="Cochrane G."/>
            <person name="Meng A."/>
            <person name="Brown T."/>
            <person name="Cohen L."/>
        </authorList>
    </citation>
    <scope>NUCLEOTIDE SEQUENCE</scope>
    <source>
        <strain evidence="2">379</strain>
    </source>
</reference>
<feature type="chain" id="PRO_5031025924" evidence="1">
    <location>
        <begin position="25"/>
        <end position="289"/>
    </location>
</feature>
<dbReference type="SUPFAM" id="SSF52047">
    <property type="entry name" value="RNI-like"/>
    <property type="match status" value="1"/>
</dbReference>
<feature type="signal peptide" evidence="1">
    <location>
        <begin position="1"/>
        <end position="24"/>
    </location>
</feature>
<gene>
    <name evidence="2" type="ORF">EHUX00137_LOCUS46652</name>
</gene>
<organism evidence="2">
    <name type="scientific">Emiliania huxleyi</name>
    <name type="common">Coccolithophore</name>
    <name type="synonym">Pontosphaera huxleyi</name>
    <dbReference type="NCBI Taxonomy" id="2903"/>
    <lineage>
        <taxon>Eukaryota</taxon>
        <taxon>Haptista</taxon>
        <taxon>Haptophyta</taxon>
        <taxon>Prymnesiophyceae</taxon>
        <taxon>Isochrysidales</taxon>
        <taxon>Noelaerhabdaceae</taxon>
        <taxon>Emiliania</taxon>
    </lineage>
</organism>